<dbReference type="Gene3D" id="1.10.510.10">
    <property type="entry name" value="Transferase(Phosphotransferase) domain 1"/>
    <property type="match status" value="1"/>
</dbReference>
<feature type="domain" description="Protein kinase" evidence="1">
    <location>
        <begin position="1"/>
        <end position="140"/>
    </location>
</feature>
<dbReference type="AlphaFoldDB" id="A0AAU9PSD3"/>
<dbReference type="GO" id="GO:0005524">
    <property type="term" value="F:ATP binding"/>
    <property type="evidence" value="ECO:0007669"/>
    <property type="project" value="InterPro"/>
</dbReference>
<evidence type="ECO:0000313" key="2">
    <source>
        <dbReference type="EMBL" id="CAH1453311.1"/>
    </source>
</evidence>
<name>A0AAU9PSD3_9ASTR</name>
<dbReference type="EMBL" id="CAKMRJ010005745">
    <property type="protein sequence ID" value="CAH1453311.1"/>
    <property type="molecule type" value="Genomic_DNA"/>
</dbReference>
<gene>
    <name evidence="2" type="ORF">LVIROSA_LOCUS38565</name>
</gene>
<reference evidence="2 3" key="1">
    <citation type="submission" date="2022-01" db="EMBL/GenBank/DDBJ databases">
        <authorList>
            <person name="Xiong W."/>
            <person name="Schranz E."/>
        </authorList>
    </citation>
    <scope>NUCLEOTIDE SEQUENCE [LARGE SCALE GENOMIC DNA]</scope>
</reference>
<evidence type="ECO:0000259" key="1">
    <source>
        <dbReference type="PROSITE" id="PS50011"/>
    </source>
</evidence>
<dbReference type="PROSITE" id="PS50011">
    <property type="entry name" value="PROTEIN_KINASE_DOM"/>
    <property type="match status" value="1"/>
</dbReference>
<evidence type="ECO:0000313" key="3">
    <source>
        <dbReference type="Proteomes" id="UP001157418"/>
    </source>
</evidence>
<accession>A0AAU9PSD3</accession>
<dbReference type="InterPro" id="IPR011009">
    <property type="entry name" value="Kinase-like_dom_sf"/>
</dbReference>
<dbReference type="InterPro" id="IPR001245">
    <property type="entry name" value="Ser-Thr/Tyr_kinase_cat_dom"/>
</dbReference>
<comment type="caution">
    <text evidence="2">The sequence shown here is derived from an EMBL/GenBank/DDBJ whole genome shotgun (WGS) entry which is preliminary data.</text>
</comment>
<dbReference type="PANTHER" id="PTHR47987">
    <property type="entry name" value="OS08G0249100 PROTEIN"/>
    <property type="match status" value="1"/>
</dbReference>
<protein>
    <recommendedName>
        <fullName evidence="1">Protein kinase domain-containing protein</fullName>
    </recommendedName>
</protein>
<dbReference type="Pfam" id="PF07714">
    <property type="entry name" value="PK_Tyr_Ser-Thr"/>
    <property type="match status" value="1"/>
</dbReference>
<dbReference type="GO" id="GO:0004672">
    <property type="term" value="F:protein kinase activity"/>
    <property type="evidence" value="ECO:0007669"/>
    <property type="project" value="InterPro"/>
</dbReference>
<proteinExistence type="predicted"/>
<dbReference type="InterPro" id="IPR000719">
    <property type="entry name" value="Prot_kinase_dom"/>
</dbReference>
<dbReference type="Proteomes" id="UP001157418">
    <property type="component" value="Unassembled WGS sequence"/>
</dbReference>
<keyword evidence="3" id="KW-1185">Reference proteome</keyword>
<dbReference type="InterPro" id="IPR046958">
    <property type="entry name" value="RBK1/2/STUNTED"/>
</dbReference>
<organism evidence="2 3">
    <name type="scientific">Lactuca virosa</name>
    <dbReference type="NCBI Taxonomy" id="75947"/>
    <lineage>
        <taxon>Eukaryota</taxon>
        <taxon>Viridiplantae</taxon>
        <taxon>Streptophyta</taxon>
        <taxon>Embryophyta</taxon>
        <taxon>Tracheophyta</taxon>
        <taxon>Spermatophyta</taxon>
        <taxon>Magnoliopsida</taxon>
        <taxon>eudicotyledons</taxon>
        <taxon>Gunneridae</taxon>
        <taxon>Pentapetalae</taxon>
        <taxon>asterids</taxon>
        <taxon>campanulids</taxon>
        <taxon>Asterales</taxon>
        <taxon>Asteraceae</taxon>
        <taxon>Cichorioideae</taxon>
        <taxon>Cichorieae</taxon>
        <taxon>Lactucinae</taxon>
        <taxon>Lactuca</taxon>
    </lineage>
</organism>
<dbReference type="SUPFAM" id="SSF56112">
    <property type="entry name" value="Protein kinase-like (PK-like)"/>
    <property type="match status" value="1"/>
</dbReference>
<sequence>MLPTPVSTVNSYLHTTCAPPLAHRKLKAANVLLDEDLTPRISDCYLTVLKPLTISSARALASETDTGGISYEHMKPGTGNQKDDVYAFGVLLLEILTGRKPFDGYVIQLQRYFAVEFCSDLGLFGISDLAISFSFSRLRI</sequence>